<dbReference type="FunFam" id="3.40.50.300:FF:001447">
    <property type="entry name" value="Ras-related protein Rab-1B"/>
    <property type="match status" value="1"/>
</dbReference>
<dbReference type="SUPFAM" id="SSF52540">
    <property type="entry name" value="P-loop containing nucleoside triphosphate hydrolases"/>
    <property type="match status" value="1"/>
</dbReference>
<dbReference type="InterPro" id="IPR001806">
    <property type="entry name" value="Small_GTPase"/>
</dbReference>
<dbReference type="InterPro" id="IPR020849">
    <property type="entry name" value="Small_GTPase_Ras-type"/>
</dbReference>
<gene>
    <name evidence="4" type="ORF">M0811_05090</name>
</gene>
<dbReference type="SMART" id="SM00175">
    <property type="entry name" value="RAB"/>
    <property type="match status" value="1"/>
</dbReference>
<organism evidence="4 5">
    <name type="scientific">Anaeramoeba ignava</name>
    <name type="common">Anaerobic marine amoeba</name>
    <dbReference type="NCBI Taxonomy" id="1746090"/>
    <lineage>
        <taxon>Eukaryota</taxon>
        <taxon>Metamonada</taxon>
        <taxon>Anaeramoebidae</taxon>
        <taxon>Anaeramoeba</taxon>
    </lineage>
</organism>
<dbReference type="OrthoDB" id="5976022at2759"/>
<dbReference type="GO" id="GO:0007165">
    <property type="term" value="P:signal transduction"/>
    <property type="evidence" value="ECO:0007669"/>
    <property type="project" value="InterPro"/>
</dbReference>
<dbReference type="Gene3D" id="3.40.50.300">
    <property type="entry name" value="P-loop containing nucleotide triphosphate hydrolases"/>
    <property type="match status" value="1"/>
</dbReference>
<dbReference type="SMART" id="SM00174">
    <property type="entry name" value="RHO"/>
    <property type="match status" value="1"/>
</dbReference>
<dbReference type="SMART" id="SM00173">
    <property type="entry name" value="RAS"/>
    <property type="match status" value="1"/>
</dbReference>
<dbReference type="AlphaFoldDB" id="A0A9Q0LSN8"/>
<evidence type="ECO:0000256" key="1">
    <source>
        <dbReference type="ARBA" id="ARBA00022741"/>
    </source>
</evidence>
<dbReference type="PANTHER" id="PTHR24070">
    <property type="entry name" value="RAS, DI-RAS, AND RHEB FAMILY MEMBERS OF SMALL GTPASE SUPERFAMILY"/>
    <property type="match status" value="1"/>
</dbReference>
<feature type="region of interest" description="Disordered" evidence="3">
    <location>
        <begin position="180"/>
        <end position="201"/>
    </location>
</feature>
<dbReference type="InterPro" id="IPR027417">
    <property type="entry name" value="P-loop_NTPase"/>
</dbReference>
<protein>
    <submittedName>
        <fullName evidence="4">Ras-like protein</fullName>
    </submittedName>
</protein>
<comment type="caution">
    <text evidence="4">The sequence shown here is derived from an EMBL/GenBank/DDBJ whole genome shotgun (WGS) entry which is preliminary data.</text>
</comment>
<keyword evidence="1" id="KW-0547">Nucleotide-binding</keyword>
<dbReference type="GO" id="GO:0016020">
    <property type="term" value="C:membrane"/>
    <property type="evidence" value="ECO:0007669"/>
    <property type="project" value="InterPro"/>
</dbReference>
<reference evidence="4" key="1">
    <citation type="submission" date="2022-10" db="EMBL/GenBank/DDBJ databases">
        <title>Novel sulphate-reducing endosymbionts in the free-living metamonad Anaeramoeba.</title>
        <authorList>
            <person name="Jerlstrom-Hultqvist J."/>
            <person name="Cepicka I."/>
            <person name="Gallot-Lavallee L."/>
            <person name="Salas-Leiva D."/>
            <person name="Curtis B.A."/>
            <person name="Zahonova K."/>
            <person name="Pipaliya S."/>
            <person name="Dacks J."/>
            <person name="Roger A.J."/>
        </authorList>
    </citation>
    <scope>NUCLEOTIDE SEQUENCE</scope>
    <source>
        <strain evidence="4">BMAN</strain>
    </source>
</reference>
<dbReference type="PRINTS" id="PR00449">
    <property type="entry name" value="RASTRNSFRMNG"/>
</dbReference>
<sequence>MSEIHKIAVVGGGGVGKSCLIIRFLNDVFFEQYDPTTEERYRKDFIIDGKATSLDILDTAGQEEFKTLGDRNFQKMEGFLCVLSVASKPTIGEIRTIIQQIKRIKGDQIVGVLVANKCDIAEEDRVVSLSQAEELAQEFGMKFFSCSAKTGYNVQEAFFQCVREVIKDKRDQELNPRKLTRNKSSVKQRQKARKKRQSESSGCCILI</sequence>
<evidence type="ECO:0000256" key="3">
    <source>
        <dbReference type="SAM" id="MobiDB-lite"/>
    </source>
</evidence>
<dbReference type="Proteomes" id="UP001149090">
    <property type="component" value="Unassembled WGS sequence"/>
</dbReference>
<dbReference type="PROSITE" id="PS51419">
    <property type="entry name" value="RAB"/>
    <property type="match status" value="1"/>
</dbReference>
<dbReference type="GO" id="GO:0005525">
    <property type="term" value="F:GTP binding"/>
    <property type="evidence" value="ECO:0007669"/>
    <property type="project" value="UniProtKB-KW"/>
</dbReference>
<dbReference type="GO" id="GO:0003924">
    <property type="term" value="F:GTPase activity"/>
    <property type="evidence" value="ECO:0007669"/>
    <property type="project" value="InterPro"/>
</dbReference>
<dbReference type="Pfam" id="PF00071">
    <property type="entry name" value="Ras"/>
    <property type="match status" value="1"/>
</dbReference>
<name>A0A9Q0LSN8_ANAIG</name>
<dbReference type="PROSITE" id="PS51421">
    <property type="entry name" value="RAS"/>
    <property type="match status" value="1"/>
</dbReference>
<keyword evidence="2" id="KW-0342">GTP-binding</keyword>
<evidence type="ECO:0000256" key="2">
    <source>
        <dbReference type="ARBA" id="ARBA00023134"/>
    </source>
</evidence>
<feature type="compositionally biased region" description="Basic residues" evidence="3">
    <location>
        <begin position="180"/>
        <end position="196"/>
    </location>
</feature>
<evidence type="ECO:0000313" key="4">
    <source>
        <dbReference type="EMBL" id="KAJ5078302.1"/>
    </source>
</evidence>
<evidence type="ECO:0000313" key="5">
    <source>
        <dbReference type="Proteomes" id="UP001149090"/>
    </source>
</evidence>
<proteinExistence type="predicted"/>
<dbReference type="EMBL" id="JAPDFW010000054">
    <property type="protein sequence ID" value="KAJ5078302.1"/>
    <property type="molecule type" value="Genomic_DNA"/>
</dbReference>
<accession>A0A9Q0LSN8</accession>
<dbReference type="SMART" id="SM00176">
    <property type="entry name" value="RAN"/>
    <property type="match status" value="1"/>
</dbReference>
<dbReference type="InterPro" id="IPR005225">
    <property type="entry name" value="Small_GTP-bd"/>
</dbReference>
<dbReference type="NCBIfam" id="TIGR00231">
    <property type="entry name" value="small_GTP"/>
    <property type="match status" value="1"/>
</dbReference>
<keyword evidence="5" id="KW-1185">Reference proteome</keyword>